<keyword evidence="3" id="KW-1133">Transmembrane helix</keyword>
<proteinExistence type="predicted"/>
<dbReference type="FunFam" id="3.30.70.270:FF:000001">
    <property type="entry name" value="Diguanylate cyclase domain protein"/>
    <property type="match status" value="1"/>
</dbReference>
<dbReference type="CDD" id="cd01949">
    <property type="entry name" value="GGDEF"/>
    <property type="match status" value="1"/>
</dbReference>
<dbReference type="InterPro" id="IPR050469">
    <property type="entry name" value="Diguanylate_Cyclase"/>
</dbReference>
<dbReference type="Gene3D" id="3.30.70.270">
    <property type="match status" value="1"/>
</dbReference>
<feature type="transmembrane region" description="Helical" evidence="3">
    <location>
        <begin position="118"/>
        <end position="138"/>
    </location>
</feature>
<feature type="transmembrane region" description="Helical" evidence="3">
    <location>
        <begin position="92"/>
        <end position="112"/>
    </location>
</feature>
<dbReference type="EMBL" id="PVBR01000004">
    <property type="protein sequence ID" value="PRD44156.1"/>
    <property type="molecule type" value="Genomic_DNA"/>
</dbReference>
<evidence type="ECO:0000256" key="3">
    <source>
        <dbReference type="SAM" id="Phobius"/>
    </source>
</evidence>
<reference evidence="5 6" key="1">
    <citation type="submission" date="2018-02" db="EMBL/GenBank/DDBJ databases">
        <title>The draft genome of Phyllobacterium sp. 1N-3.</title>
        <authorList>
            <person name="Liu L."/>
            <person name="Li L."/>
            <person name="Zhang X."/>
            <person name="Wang T."/>
            <person name="Liang L."/>
        </authorList>
    </citation>
    <scope>NUCLEOTIDE SEQUENCE [LARGE SCALE GENOMIC DNA]</scope>
    <source>
        <strain evidence="5 6">1N-3</strain>
    </source>
</reference>
<dbReference type="NCBIfam" id="TIGR00254">
    <property type="entry name" value="GGDEF"/>
    <property type="match status" value="1"/>
</dbReference>
<dbReference type="SUPFAM" id="SSF55073">
    <property type="entry name" value="Nucleotide cyclase"/>
    <property type="match status" value="1"/>
</dbReference>
<evidence type="ECO:0000313" key="5">
    <source>
        <dbReference type="EMBL" id="PRD44156.1"/>
    </source>
</evidence>
<dbReference type="Pfam" id="PF00990">
    <property type="entry name" value="GGDEF"/>
    <property type="match status" value="1"/>
</dbReference>
<dbReference type="PANTHER" id="PTHR45138:SF9">
    <property type="entry name" value="DIGUANYLATE CYCLASE DGCM-RELATED"/>
    <property type="match status" value="1"/>
</dbReference>
<gene>
    <name evidence="5" type="ORF">C5748_05980</name>
</gene>
<comment type="catalytic activity">
    <reaction evidence="2">
        <text>2 GTP = 3',3'-c-di-GMP + 2 diphosphate</text>
        <dbReference type="Rhea" id="RHEA:24898"/>
        <dbReference type="ChEBI" id="CHEBI:33019"/>
        <dbReference type="ChEBI" id="CHEBI:37565"/>
        <dbReference type="ChEBI" id="CHEBI:58805"/>
        <dbReference type="EC" id="2.7.7.65"/>
    </reaction>
</comment>
<feature type="transmembrane region" description="Helical" evidence="3">
    <location>
        <begin position="193"/>
        <end position="215"/>
    </location>
</feature>
<dbReference type="InterPro" id="IPR000160">
    <property type="entry name" value="GGDEF_dom"/>
</dbReference>
<keyword evidence="3" id="KW-0812">Transmembrane</keyword>
<keyword evidence="6" id="KW-1185">Reference proteome</keyword>
<accession>A0A2S9IUE8</accession>
<feature type="transmembrane region" description="Helical" evidence="3">
    <location>
        <begin position="60"/>
        <end position="80"/>
    </location>
</feature>
<dbReference type="AlphaFoldDB" id="A0A2S9IUE8"/>
<name>A0A2S9IUE8_9HYPH</name>
<sequence length="390" mass="42945">MTFVPPALLSLFALTFYGIWGACRISMPDRRCDFLLIYGAAFLAFSMAMFSQVGHLPPDAGYNAMVSGTLYIGACLLLVKGILARSDKRFPASFYAISFFSILIPLFYFQYIDTNLVARIYLLNFGMGAIFLVLAGRAHFLRHGTITDRILFWLVVALALHFFLRTLLTIGSVSAIEGFPRAALLSSFIKTSFWGWSEISVAILGAVVGLGLLTVTGADIIKGLRGERDTDALTGVLNRRGLDSQISRLLAKNSQSAASVVICDLDYFKNINDTYGHAAGDAVLVDFAEILKKNVRSSDLVGRMGGEEFVMVLAGMTVQNAYVFAERIRKTIQNRHFERVASDQIVTCSFGITKFRKNEDLWTAVNRADKILYAAKKAGRNRTFAEGIAA</sequence>
<evidence type="ECO:0000259" key="4">
    <source>
        <dbReference type="PROSITE" id="PS50887"/>
    </source>
</evidence>
<feature type="transmembrane region" description="Helical" evidence="3">
    <location>
        <begin position="6"/>
        <end position="23"/>
    </location>
</feature>
<keyword evidence="3" id="KW-0472">Membrane</keyword>
<comment type="caution">
    <text evidence="5">The sequence shown here is derived from an EMBL/GenBank/DDBJ whole genome shotgun (WGS) entry which is preliminary data.</text>
</comment>
<dbReference type="SMART" id="SM00267">
    <property type="entry name" value="GGDEF"/>
    <property type="match status" value="1"/>
</dbReference>
<dbReference type="PROSITE" id="PS50887">
    <property type="entry name" value="GGDEF"/>
    <property type="match status" value="1"/>
</dbReference>
<evidence type="ECO:0000313" key="6">
    <source>
        <dbReference type="Proteomes" id="UP000239434"/>
    </source>
</evidence>
<evidence type="ECO:0000256" key="2">
    <source>
        <dbReference type="ARBA" id="ARBA00034247"/>
    </source>
</evidence>
<feature type="domain" description="GGDEF" evidence="4">
    <location>
        <begin position="256"/>
        <end position="388"/>
    </location>
</feature>
<evidence type="ECO:0000256" key="1">
    <source>
        <dbReference type="ARBA" id="ARBA00012528"/>
    </source>
</evidence>
<feature type="transmembrane region" description="Helical" evidence="3">
    <location>
        <begin position="35"/>
        <end position="54"/>
    </location>
</feature>
<dbReference type="InterPro" id="IPR029787">
    <property type="entry name" value="Nucleotide_cyclase"/>
</dbReference>
<dbReference type="PANTHER" id="PTHR45138">
    <property type="entry name" value="REGULATORY COMPONENTS OF SENSORY TRANSDUCTION SYSTEM"/>
    <property type="match status" value="1"/>
</dbReference>
<protein>
    <recommendedName>
        <fullName evidence="1">diguanylate cyclase</fullName>
        <ecNumber evidence="1">2.7.7.65</ecNumber>
    </recommendedName>
</protein>
<dbReference type="GO" id="GO:0052621">
    <property type="term" value="F:diguanylate cyclase activity"/>
    <property type="evidence" value="ECO:0007669"/>
    <property type="project" value="UniProtKB-EC"/>
</dbReference>
<dbReference type="EC" id="2.7.7.65" evidence="1"/>
<dbReference type="InterPro" id="IPR043128">
    <property type="entry name" value="Rev_trsase/Diguanyl_cyclase"/>
</dbReference>
<dbReference type="Proteomes" id="UP000239434">
    <property type="component" value="Unassembled WGS sequence"/>
</dbReference>
<organism evidence="5 6">
    <name type="scientific">Phyllobacterium phragmitis</name>
    <dbReference type="NCBI Taxonomy" id="2670329"/>
    <lineage>
        <taxon>Bacteria</taxon>
        <taxon>Pseudomonadati</taxon>
        <taxon>Pseudomonadota</taxon>
        <taxon>Alphaproteobacteria</taxon>
        <taxon>Hyphomicrobiales</taxon>
        <taxon>Phyllobacteriaceae</taxon>
        <taxon>Phyllobacterium</taxon>
    </lineage>
</organism>
<feature type="transmembrane region" description="Helical" evidence="3">
    <location>
        <begin position="150"/>
        <end position="173"/>
    </location>
</feature>